<keyword evidence="2" id="KW-1185">Reference proteome</keyword>
<gene>
    <name evidence="1" type="ORF">XENOCAPTIV_029324</name>
</gene>
<evidence type="ECO:0000313" key="1">
    <source>
        <dbReference type="EMBL" id="MEQ2212328.1"/>
    </source>
</evidence>
<reference evidence="1 2" key="1">
    <citation type="submission" date="2021-06" db="EMBL/GenBank/DDBJ databases">
        <authorList>
            <person name="Palmer J.M."/>
        </authorList>
    </citation>
    <scope>NUCLEOTIDE SEQUENCE [LARGE SCALE GENOMIC DNA]</scope>
    <source>
        <strain evidence="1 2">XC_2019</strain>
        <tissue evidence="1">Muscle</tissue>
    </source>
</reference>
<evidence type="ECO:0000313" key="2">
    <source>
        <dbReference type="Proteomes" id="UP001434883"/>
    </source>
</evidence>
<sequence>FRQVRCWKMLSPGLDSSVYSDLCTMADLERPLERRACKSPTCGPQWEVAEWTEVTRDVRCSDETRPCDPMTQPANIKNCTGPPCERHWTVSEWGPVSVCFLWISMCEIILQLPCNSQPLNVLICLFPTPLCLILTCNQHSYPYSVSDFSALCLIFLLVPPVFCLTG</sequence>
<dbReference type="EMBL" id="JAHRIN010059659">
    <property type="protein sequence ID" value="MEQ2212328.1"/>
    <property type="molecule type" value="Genomic_DNA"/>
</dbReference>
<proteinExistence type="predicted"/>
<organism evidence="1 2">
    <name type="scientific">Xenoophorus captivus</name>
    <dbReference type="NCBI Taxonomy" id="1517983"/>
    <lineage>
        <taxon>Eukaryota</taxon>
        <taxon>Metazoa</taxon>
        <taxon>Chordata</taxon>
        <taxon>Craniata</taxon>
        <taxon>Vertebrata</taxon>
        <taxon>Euteleostomi</taxon>
        <taxon>Actinopterygii</taxon>
        <taxon>Neopterygii</taxon>
        <taxon>Teleostei</taxon>
        <taxon>Neoteleostei</taxon>
        <taxon>Acanthomorphata</taxon>
        <taxon>Ovalentaria</taxon>
        <taxon>Atherinomorphae</taxon>
        <taxon>Cyprinodontiformes</taxon>
        <taxon>Goodeidae</taxon>
        <taxon>Xenoophorus</taxon>
    </lineage>
</organism>
<name>A0ABV0RVU8_9TELE</name>
<protein>
    <submittedName>
        <fullName evidence="1">Uncharacterized protein</fullName>
    </submittedName>
</protein>
<accession>A0ABV0RVU8</accession>
<feature type="non-terminal residue" evidence="1">
    <location>
        <position position="1"/>
    </location>
</feature>
<comment type="caution">
    <text evidence="1">The sequence shown here is derived from an EMBL/GenBank/DDBJ whole genome shotgun (WGS) entry which is preliminary data.</text>
</comment>
<dbReference type="Proteomes" id="UP001434883">
    <property type="component" value="Unassembled WGS sequence"/>
</dbReference>